<dbReference type="AlphaFoldDB" id="A0A914HDS2"/>
<name>A0A914HDS2_GLORO</name>
<reference evidence="4" key="1">
    <citation type="submission" date="2022-11" db="UniProtKB">
        <authorList>
            <consortium name="WormBaseParasite"/>
        </authorList>
    </citation>
    <scope>IDENTIFICATION</scope>
</reference>
<organism evidence="3 4">
    <name type="scientific">Globodera rostochiensis</name>
    <name type="common">Golden nematode worm</name>
    <name type="synonym">Heterodera rostochiensis</name>
    <dbReference type="NCBI Taxonomy" id="31243"/>
    <lineage>
        <taxon>Eukaryota</taxon>
        <taxon>Metazoa</taxon>
        <taxon>Ecdysozoa</taxon>
        <taxon>Nematoda</taxon>
        <taxon>Chromadorea</taxon>
        <taxon>Rhabditida</taxon>
        <taxon>Tylenchina</taxon>
        <taxon>Tylenchomorpha</taxon>
        <taxon>Tylenchoidea</taxon>
        <taxon>Heteroderidae</taxon>
        <taxon>Heteroderinae</taxon>
        <taxon>Globodera</taxon>
    </lineage>
</organism>
<evidence type="ECO:0000256" key="2">
    <source>
        <dbReference type="SAM" id="Phobius"/>
    </source>
</evidence>
<dbReference type="Proteomes" id="UP000887572">
    <property type="component" value="Unplaced"/>
</dbReference>
<accession>A0A914HDS2</accession>
<dbReference type="WBParaSite" id="Gr19_v10_g1620.t1">
    <property type="protein sequence ID" value="Gr19_v10_g1620.t1"/>
    <property type="gene ID" value="Gr19_v10_g1620"/>
</dbReference>
<keyword evidence="2" id="KW-0812">Transmembrane</keyword>
<evidence type="ECO:0000313" key="3">
    <source>
        <dbReference type="Proteomes" id="UP000887572"/>
    </source>
</evidence>
<sequence>MSGFNGTVSAPPRANGRAEWIHLALDDFVTVHPQLTCVLIAMCVSVATHFSLFVFGRLFDFLLKCCRRRTRRIGVISNGQHRLLCKTKNLPKLTGGSGGSTPKKAMASRQRSLRLNSGGTGRRRANSQSESVAESQRELYEVKKRRMEAEPCRFFSLTTDDEEEIANSVGLA</sequence>
<proteinExistence type="predicted"/>
<keyword evidence="3" id="KW-1185">Reference proteome</keyword>
<keyword evidence="2" id="KW-0472">Membrane</keyword>
<evidence type="ECO:0000256" key="1">
    <source>
        <dbReference type="SAM" id="MobiDB-lite"/>
    </source>
</evidence>
<feature type="transmembrane region" description="Helical" evidence="2">
    <location>
        <begin position="38"/>
        <end position="63"/>
    </location>
</feature>
<protein>
    <submittedName>
        <fullName evidence="4">Uncharacterized protein</fullName>
    </submittedName>
</protein>
<evidence type="ECO:0000313" key="4">
    <source>
        <dbReference type="WBParaSite" id="Gr19_v10_g1620.t1"/>
    </source>
</evidence>
<feature type="region of interest" description="Disordered" evidence="1">
    <location>
        <begin position="94"/>
        <end position="136"/>
    </location>
</feature>
<keyword evidence="2" id="KW-1133">Transmembrane helix</keyword>